<dbReference type="Proteomes" id="UP000694941">
    <property type="component" value="Unplaced"/>
</dbReference>
<feature type="region of interest" description="Disordered" evidence="2">
    <location>
        <begin position="416"/>
        <end position="454"/>
    </location>
</feature>
<feature type="compositionally biased region" description="Polar residues" evidence="2">
    <location>
        <begin position="424"/>
        <end position="435"/>
    </location>
</feature>
<organism evidence="3 7">
    <name type="scientific">Limulus polyphemus</name>
    <name type="common">Atlantic horseshoe crab</name>
    <dbReference type="NCBI Taxonomy" id="6850"/>
    <lineage>
        <taxon>Eukaryota</taxon>
        <taxon>Metazoa</taxon>
        <taxon>Ecdysozoa</taxon>
        <taxon>Arthropoda</taxon>
        <taxon>Chelicerata</taxon>
        <taxon>Merostomata</taxon>
        <taxon>Xiphosura</taxon>
        <taxon>Limulidae</taxon>
        <taxon>Limulus</taxon>
    </lineage>
</organism>
<dbReference type="SUPFAM" id="SSF53067">
    <property type="entry name" value="Actin-like ATPase domain"/>
    <property type="match status" value="2"/>
</dbReference>
<dbReference type="RefSeq" id="XP_022256870.1">
    <property type="nucleotide sequence ID" value="XM_022401162.1"/>
</dbReference>
<gene>
    <name evidence="4 5 6 7" type="primary">LOC106472614</name>
</gene>
<comment type="similarity">
    <text evidence="1">Belongs to the actin family.</text>
</comment>
<dbReference type="Gene3D" id="3.30.420.40">
    <property type="match status" value="2"/>
</dbReference>
<dbReference type="GeneID" id="106472614"/>
<dbReference type="SMART" id="SM00268">
    <property type="entry name" value="ACTIN"/>
    <property type="match status" value="1"/>
</dbReference>
<dbReference type="InterPro" id="IPR043129">
    <property type="entry name" value="ATPase_NBD"/>
</dbReference>
<proteinExistence type="inferred from homology"/>
<evidence type="ECO:0000256" key="2">
    <source>
        <dbReference type="SAM" id="MobiDB-lite"/>
    </source>
</evidence>
<evidence type="ECO:0000313" key="3">
    <source>
        <dbReference type="Proteomes" id="UP000694941"/>
    </source>
</evidence>
<sequence length="579" mass="65162">MAPILNKKPIAAPSYPEASVGPIQATATVVIHPGSMFLRIGRASDTIPHTIPHVIARRRKTVGAVVYEDPILIPTVDVDPEAQKVMEETRVSVTRVLSSCLTSEGQHRHPVSSEKIQEYNRVVKPKILAGSCDLHWTKVDINQEFMIGEEVLYLNPSEKFNVHWPIRRGRFNLHPGAGGTLTSVLSDLEVIWGNCIQQYLDIPLKDLKHYGAVLVVPDVYDRQHVKETVNLLLNRLCFSRCFIHLESVCATFGAGLSYACVVDVGDQKTVVSCVEDGISHGETRLCMEYGGSDVTQLFHFLLKKCGFPWKDCNPSRRTDSLLLQELKENLCHINLDIFGIQERAFQIKQPELPLLQYKIKVGDDCLVAPLGYFHPELFALTGTKKVCTLQRSRGDPEDPHDEDYLLLTQRRGAKDMTDGGQAELGTQNEDSQLGSSLLDDEMDTNETAPSVTLQETERELQCDQLLGVDQAIIQSIDRCDSDDLKRKMFSCILVVGGGLLFSGVETWLYNRLSMQIPILYRGEQLDIITQPKDMDPRITSWKGAAIMSCLDTAQELWIRQGEWQRFGVRMLRERAPFTW</sequence>
<evidence type="ECO:0000313" key="5">
    <source>
        <dbReference type="RefSeq" id="XP_022256869.1"/>
    </source>
</evidence>
<evidence type="ECO:0000256" key="1">
    <source>
        <dbReference type="RuleBase" id="RU000487"/>
    </source>
</evidence>
<dbReference type="InterPro" id="IPR004000">
    <property type="entry name" value="Actin"/>
</dbReference>
<dbReference type="PANTHER" id="PTHR11937">
    <property type="entry name" value="ACTIN"/>
    <property type="match status" value="1"/>
</dbReference>
<name>A0ABM1TLW5_LIMPO</name>
<dbReference type="Gene3D" id="3.90.640.10">
    <property type="entry name" value="Actin, Chain A, domain 4"/>
    <property type="match status" value="1"/>
</dbReference>
<accession>A0ABM1TLW5</accession>
<dbReference type="RefSeq" id="XP_022256869.1">
    <property type="nucleotide sequence ID" value="XM_022401161.1"/>
</dbReference>
<feature type="compositionally biased region" description="Polar residues" evidence="2">
    <location>
        <begin position="445"/>
        <end position="454"/>
    </location>
</feature>
<dbReference type="RefSeq" id="XP_022256871.1">
    <property type="nucleotide sequence ID" value="XM_022401163.1"/>
</dbReference>
<keyword evidence="3" id="KW-1185">Reference proteome</keyword>
<dbReference type="Pfam" id="PF00022">
    <property type="entry name" value="Actin"/>
    <property type="match status" value="1"/>
</dbReference>
<reference evidence="4 5" key="1">
    <citation type="submission" date="2025-05" db="UniProtKB">
        <authorList>
            <consortium name="RefSeq"/>
        </authorList>
    </citation>
    <scope>IDENTIFICATION</scope>
    <source>
        <tissue evidence="4 5">Muscle</tissue>
    </source>
</reference>
<evidence type="ECO:0000313" key="7">
    <source>
        <dbReference type="RefSeq" id="XP_022256871.1"/>
    </source>
</evidence>
<dbReference type="RefSeq" id="XP_013788719.1">
    <property type="nucleotide sequence ID" value="XM_013933265.2"/>
</dbReference>
<dbReference type="CDD" id="cd10206">
    <property type="entry name" value="ASKHA_NBD_Arp8-like"/>
    <property type="match status" value="1"/>
</dbReference>
<protein>
    <submittedName>
        <fullName evidence="4 5">Actin-related protein 8-like</fullName>
    </submittedName>
</protein>
<evidence type="ECO:0000313" key="6">
    <source>
        <dbReference type="RefSeq" id="XP_022256870.1"/>
    </source>
</evidence>
<evidence type="ECO:0000313" key="4">
    <source>
        <dbReference type="RefSeq" id="XP_013788719.1"/>
    </source>
</evidence>